<dbReference type="GO" id="GO:0016491">
    <property type="term" value="F:oxidoreductase activity"/>
    <property type="evidence" value="ECO:0007669"/>
    <property type="project" value="UniProtKB-KW"/>
</dbReference>
<accession>A0A4S4JY75</accession>
<protein>
    <submittedName>
        <fullName evidence="4">Oxidoreductase</fullName>
    </submittedName>
</protein>
<dbReference type="Gene3D" id="3.40.50.720">
    <property type="entry name" value="NAD(P)-binding Rossmann-like Domain"/>
    <property type="match status" value="1"/>
</dbReference>
<evidence type="ECO:0000313" key="4">
    <source>
        <dbReference type="EMBL" id="THG90226.1"/>
    </source>
</evidence>
<dbReference type="PRINTS" id="PR00080">
    <property type="entry name" value="SDRFAMILY"/>
</dbReference>
<dbReference type="NCBIfam" id="NF005559">
    <property type="entry name" value="PRK07231.1"/>
    <property type="match status" value="1"/>
</dbReference>
<name>A0A4S4JY75_ALKAL</name>
<comment type="caution">
    <text evidence="4">The sequence shown here is derived from an EMBL/GenBank/DDBJ whole genome shotgun (WGS) entry which is preliminary data.</text>
</comment>
<organism evidence="4 5">
    <name type="scientific">Alkalihalobacillus alcalophilus ATCC 27647 = CGMCC 1.3604</name>
    <dbReference type="NCBI Taxonomy" id="1218173"/>
    <lineage>
        <taxon>Bacteria</taxon>
        <taxon>Bacillati</taxon>
        <taxon>Bacillota</taxon>
        <taxon>Bacilli</taxon>
        <taxon>Bacillales</taxon>
        <taxon>Bacillaceae</taxon>
        <taxon>Alkalihalobacillus</taxon>
    </lineage>
</organism>
<dbReference type="EMBL" id="JALP01000165">
    <property type="protein sequence ID" value="THG90226.1"/>
    <property type="molecule type" value="Genomic_DNA"/>
</dbReference>
<dbReference type="PANTHER" id="PTHR43639">
    <property type="entry name" value="OXIDOREDUCTASE, SHORT-CHAIN DEHYDROGENASE/REDUCTASE FAMILY (AFU_ORTHOLOGUE AFUA_5G02870)"/>
    <property type="match status" value="1"/>
</dbReference>
<dbReference type="InterPro" id="IPR002347">
    <property type="entry name" value="SDR_fam"/>
</dbReference>
<comment type="similarity">
    <text evidence="1">Belongs to the short-chain dehydrogenases/reductases (SDR) family.</text>
</comment>
<dbReference type="GO" id="GO:0008206">
    <property type="term" value="P:bile acid metabolic process"/>
    <property type="evidence" value="ECO:0007669"/>
    <property type="project" value="UniProtKB-ARBA"/>
</dbReference>
<dbReference type="PRINTS" id="PR00081">
    <property type="entry name" value="GDHRDH"/>
</dbReference>
<dbReference type="Proteomes" id="UP000297014">
    <property type="component" value="Unassembled WGS sequence"/>
</dbReference>
<evidence type="ECO:0000256" key="2">
    <source>
        <dbReference type="ARBA" id="ARBA00011881"/>
    </source>
</evidence>
<evidence type="ECO:0000256" key="1">
    <source>
        <dbReference type="ARBA" id="ARBA00006484"/>
    </source>
</evidence>
<reference evidence="4 5" key="1">
    <citation type="submission" date="2014-01" db="EMBL/GenBank/DDBJ databases">
        <title>Draft genome sequencing of Bacillus alcalophilus CGMCC 1.3604.</title>
        <authorList>
            <person name="Yang J."/>
            <person name="Diao L."/>
            <person name="Yang S."/>
        </authorList>
    </citation>
    <scope>NUCLEOTIDE SEQUENCE [LARGE SCALE GENOMIC DNA]</scope>
    <source>
        <strain evidence="4 5">CGMCC 1.3604</strain>
    </source>
</reference>
<evidence type="ECO:0000313" key="5">
    <source>
        <dbReference type="Proteomes" id="UP000297014"/>
    </source>
</evidence>
<sequence length="252" mass="26846">MDLKGKKAIVTGGGTGIGKGIALALADAGADVVVHYGSNCEGAQEVVRYLEEKGQKGIAIKADLLKKEQIVPFIQEAADFFHQKIDILVNNAGHLVKRVPVEEMSEELWHQILDINVTSTFLVSQQTIPYMKEDGGKIINMTSVAAHNGGGPGAAAYAASKAATLTFSKALAKEVAPYQINVNSVSPGFIGKTPFHDTFTTNEGRVNTVKSIPLQREGVPKDVAGAVLYLASDLANYITGETIEINGGMYMR</sequence>
<dbReference type="InterPro" id="IPR036291">
    <property type="entry name" value="NAD(P)-bd_dom_sf"/>
</dbReference>
<gene>
    <name evidence="4" type="ORF">AJ85_11895</name>
</gene>
<proteinExistence type="inferred from homology"/>
<keyword evidence="3" id="KW-0560">Oxidoreductase</keyword>
<dbReference type="SUPFAM" id="SSF51735">
    <property type="entry name" value="NAD(P)-binding Rossmann-fold domains"/>
    <property type="match status" value="1"/>
</dbReference>
<dbReference type="NCBIfam" id="NF009466">
    <property type="entry name" value="PRK12826.1-2"/>
    <property type="match status" value="1"/>
</dbReference>
<evidence type="ECO:0000256" key="3">
    <source>
        <dbReference type="ARBA" id="ARBA00023002"/>
    </source>
</evidence>
<comment type="subunit">
    <text evidence="2">Homotetramer.</text>
</comment>
<dbReference type="FunFam" id="3.40.50.720:FF:000084">
    <property type="entry name" value="Short-chain dehydrogenase reductase"/>
    <property type="match status" value="1"/>
</dbReference>
<dbReference type="AlphaFoldDB" id="A0A4S4JY75"/>
<dbReference type="PROSITE" id="PS00061">
    <property type="entry name" value="ADH_SHORT"/>
    <property type="match status" value="1"/>
</dbReference>
<dbReference type="Pfam" id="PF13561">
    <property type="entry name" value="adh_short_C2"/>
    <property type="match status" value="1"/>
</dbReference>
<dbReference type="InterPro" id="IPR020904">
    <property type="entry name" value="Sc_DH/Rdtase_CS"/>
</dbReference>
<dbReference type="PANTHER" id="PTHR43639:SF1">
    <property type="entry name" value="SHORT-CHAIN DEHYDROGENASE_REDUCTASE FAMILY PROTEIN"/>
    <property type="match status" value="1"/>
</dbReference>